<evidence type="ECO:0000256" key="1">
    <source>
        <dbReference type="ARBA" id="ARBA00023315"/>
    </source>
</evidence>
<dbReference type="SUPFAM" id="SSF52777">
    <property type="entry name" value="CoA-dependent acyltransferases"/>
    <property type="match status" value="1"/>
</dbReference>
<dbReference type="PANTHER" id="PTHR22589">
    <property type="entry name" value="CARNITINE O-ACYLTRANSFERASE"/>
    <property type="match status" value="1"/>
</dbReference>
<sequence length="413" mass="45606">MLARKLAQTRMRGAASSLRAMTTYSQQGGLPALPLGKLDETLDKFMATAEPFLQTKKEREEVQALVDAAKSDESMLAAQRKLEDIAEQDRNWLDRFWTSNAYMKWDVALPINSNVTGYLFGDARKQWDQAFSAAAITRGALLNHVALLEGSYPAKTARGDKVQCMDQYTRMFSLTRIPGIEEDHQVKYSEEESQHVVVIAGRRLYTVPVLQGREVVALDDLCATFATIKADATSRGPDPQPVSVLTALPRKDWARVRNRMTSDEVNASALHVVESAVFAISLEDGIDETDSDCAKTTFVGDGRTTWFDKSFQLKVKEDGNPSINVEHSWADAPVPLGMFFNDALPYAEAEAESGVDHSQGNALSFNHVEFHVDDALAADICKAERLVDIAIADSDVHVYQCRGLGRGRFPGSL</sequence>
<protein>
    <submittedName>
        <fullName evidence="4">Carnitine O-acetyltransferase</fullName>
    </submittedName>
</protein>
<evidence type="ECO:0000313" key="4">
    <source>
        <dbReference type="EMBL" id="GBG31838.1"/>
    </source>
</evidence>
<dbReference type="AlphaFoldDB" id="A0A2R5GPY4"/>
<dbReference type="Pfam" id="PF00755">
    <property type="entry name" value="Carn_acyltransf"/>
    <property type="match status" value="1"/>
</dbReference>
<evidence type="ECO:0000259" key="3">
    <source>
        <dbReference type="Pfam" id="PF00755"/>
    </source>
</evidence>
<reference evidence="4 5" key="1">
    <citation type="submission" date="2017-12" db="EMBL/GenBank/DDBJ databases">
        <title>Sequencing, de novo assembly and annotation of complete genome of a new Thraustochytrid species, strain FCC1311.</title>
        <authorList>
            <person name="Sedici K."/>
            <person name="Godart F."/>
            <person name="Aiese Cigliano R."/>
            <person name="Sanseverino W."/>
            <person name="Barakat M."/>
            <person name="Ortet P."/>
            <person name="Marechal E."/>
            <person name="Cagnac O."/>
            <person name="Amato A."/>
        </authorList>
    </citation>
    <scope>NUCLEOTIDE SEQUENCE [LARGE SCALE GENOMIC DNA]</scope>
</reference>
<dbReference type="InterPro" id="IPR042231">
    <property type="entry name" value="Cho/carn_acyl_trans_2"/>
</dbReference>
<keyword evidence="1" id="KW-0012">Acyltransferase</keyword>
<dbReference type="OrthoDB" id="240216at2759"/>
<name>A0A2R5GPY4_9STRA</name>
<dbReference type="InterPro" id="IPR039551">
    <property type="entry name" value="Cho/carn_acyl_trans"/>
</dbReference>
<keyword evidence="4" id="KW-0808">Transferase</keyword>
<dbReference type="Proteomes" id="UP000241890">
    <property type="component" value="Unassembled WGS sequence"/>
</dbReference>
<dbReference type="Gene3D" id="1.10.275.20">
    <property type="entry name" value="Choline/Carnitine o-acyltransferase"/>
    <property type="match status" value="1"/>
</dbReference>
<organism evidence="4 5">
    <name type="scientific">Hondaea fermentalgiana</name>
    <dbReference type="NCBI Taxonomy" id="2315210"/>
    <lineage>
        <taxon>Eukaryota</taxon>
        <taxon>Sar</taxon>
        <taxon>Stramenopiles</taxon>
        <taxon>Bigyra</taxon>
        <taxon>Labyrinthulomycetes</taxon>
        <taxon>Thraustochytrida</taxon>
        <taxon>Thraustochytriidae</taxon>
        <taxon>Hondaea</taxon>
    </lineage>
</organism>
<dbReference type="GO" id="GO:0016747">
    <property type="term" value="F:acyltransferase activity, transferring groups other than amino-acyl groups"/>
    <property type="evidence" value="ECO:0007669"/>
    <property type="project" value="UniProtKB-ARBA"/>
</dbReference>
<dbReference type="EMBL" id="BEYU01000108">
    <property type="protein sequence ID" value="GBG31838.1"/>
    <property type="molecule type" value="Genomic_DNA"/>
</dbReference>
<comment type="caution">
    <text evidence="4">The sequence shown here is derived from an EMBL/GenBank/DDBJ whole genome shotgun (WGS) entry which is preliminary data.</text>
</comment>
<proteinExistence type="predicted"/>
<dbReference type="InterPro" id="IPR042572">
    <property type="entry name" value="Carn_acyl_trans_N"/>
</dbReference>
<feature type="domain" description="Choline/carnitine acyltransferase" evidence="3">
    <location>
        <begin position="33"/>
        <end position="407"/>
    </location>
</feature>
<evidence type="ECO:0000256" key="2">
    <source>
        <dbReference type="PIRSR" id="PIRSR600542-1"/>
    </source>
</evidence>
<gene>
    <name evidence="4" type="ORF">FCC1311_072321</name>
</gene>
<keyword evidence="5" id="KW-1185">Reference proteome</keyword>
<accession>A0A2R5GPY4</accession>
<dbReference type="Gene3D" id="3.30.559.70">
    <property type="entry name" value="Choline/Carnitine o-acyltransferase, domain 2"/>
    <property type="match status" value="1"/>
</dbReference>
<feature type="active site" description="Proton acceptor" evidence="2">
    <location>
        <position position="327"/>
    </location>
</feature>
<evidence type="ECO:0000313" key="5">
    <source>
        <dbReference type="Proteomes" id="UP000241890"/>
    </source>
</evidence>
<dbReference type="InterPro" id="IPR000542">
    <property type="entry name" value="Carn_acyl_trans"/>
</dbReference>
<dbReference type="InParanoid" id="A0A2R5GPY4"/>